<evidence type="ECO:0000313" key="2">
    <source>
        <dbReference type="EMBL" id="MQM21197.1"/>
    </source>
</evidence>
<gene>
    <name evidence="2" type="ORF">Taro_054231</name>
</gene>
<feature type="compositionally biased region" description="Low complexity" evidence="1">
    <location>
        <begin position="146"/>
        <end position="161"/>
    </location>
</feature>
<sequence>MVAPFLAGLRSGTRLLDFWGAVVGAGNVVKIPPEKVVLPPTFSPAPSVTISSTAELPSASPPEEGKIPRRTSGESNDTVRLIAELVAVSPAIASPPSTTVAAGMETTSRDAAVASSSSGASEPLSGRSADASAEECLCLPEAPSLETTTGEAGGAASPGEGNRSVPTPSGAQGGDLLQPPSSEVLFGEPSTFPDHSVSWPGAPQGTQMPETDGMLESFMRFARAVMEESSPPSVEAVRDVLQRSTLAYHLMGCPRDPWVAAVDSLWGEMKQLHQEAALAANRLKIQELGGEISLLREEAGALDLQMTASRERAQTLRARRAGFCDEVAKLRKTANEIQRRIATCELSIATLD</sequence>
<evidence type="ECO:0000256" key="1">
    <source>
        <dbReference type="SAM" id="MobiDB-lite"/>
    </source>
</evidence>
<dbReference type="EMBL" id="NMUH01010705">
    <property type="protein sequence ID" value="MQM21197.1"/>
    <property type="molecule type" value="Genomic_DNA"/>
</dbReference>
<organism evidence="2 3">
    <name type="scientific">Colocasia esculenta</name>
    <name type="common">Wild taro</name>
    <name type="synonym">Arum esculentum</name>
    <dbReference type="NCBI Taxonomy" id="4460"/>
    <lineage>
        <taxon>Eukaryota</taxon>
        <taxon>Viridiplantae</taxon>
        <taxon>Streptophyta</taxon>
        <taxon>Embryophyta</taxon>
        <taxon>Tracheophyta</taxon>
        <taxon>Spermatophyta</taxon>
        <taxon>Magnoliopsida</taxon>
        <taxon>Liliopsida</taxon>
        <taxon>Araceae</taxon>
        <taxon>Aroideae</taxon>
        <taxon>Colocasieae</taxon>
        <taxon>Colocasia</taxon>
    </lineage>
</organism>
<name>A0A843XQK7_COLES</name>
<evidence type="ECO:0000313" key="3">
    <source>
        <dbReference type="Proteomes" id="UP000652761"/>
    </source>
</evidence>
<dbReference type="AlphaFoldDB" id="A0A843XQK7"/>
<keyword evidence="3" id="KW-1185">Reference proteome</keyword>
<proteinExistence type="predicted"/>
<feature type="compositionally biased region" description="Low complexity" evidence="1">
    <location>
        <begin position="109"/>
        <end position="128"/>
    </location>
</feature>
<dbReference type="Proteomes" id="UP000652761">
    <property type="component" value="Unassembled WGS sequence"/>
</dbReference>
<reference evidence="2" key="1">
    <citation type="submission" date="2017-07" db="EMBL/GenBank/DDBJ databases">
        <title>Taro Niue Genome Assembly and Annotation.</title>
        <authorList>
            <person name="Atibalentja N."/>
            <person name="Keating K."/>
            <person name="Fields C.J."/>
        </authorList>
    </citation>
    <scope>NUCLEOTIDE SEQUENCE</scope>
    <source>
        <strain evidence="2">Niue_2</strain>
        <tissue evidence="2">Leaf</tissue>
    </source>
</reference>
<protein>
    <submittedName>
        <fullName evidence="2">Uncharacterized protein</fullName>
    </submittedName>
</protein>
<accession>A0A843XQK7</accession>
<comment type="caution">
    <text evidence="2">The sequence shown here is derived from an EMBL/GenBank/DDBJ whole genome shotgun (WGS) entry which is preliminary data.</text>
</comment>
<feature type="region of interest" description="Disordered" evidence="1">
    <location>
        <begin position="49"/>
        <end position="76"/>
    </location>
</feature>
<feature type="region of interest" description="Disordered" evidence="1">
    <location>
        <begin position="142"/>
        <end position="211"/>
    </location>
</feature>
<feature type="region of interest" description="Disordered" evidence="1">
    <location>
        <begin position="107"/>
        <end position="128"/>
    </location>
</feature>